<reference evidence="2" key="1">
    <citation type="submission" date="2012-11" db="EMBL/GenBank/DDBJ databases">
        <title>Permanent draft genomes of Rhodopirellula europaea strain SH398 and 6C.</title>
        <authorList>
            <person name="Richter M."/>
            <person name="Richter-Heitmann T."/>
            <person name="Frank C."/>
            <person name="Harder J."/>
            <person name="Glockner F.O."/>
        </authorList>
    </citation>
    <scope>NUCLEOTIDE SEQUENCE</scope>
    <source>
        <strain evidence="2">6C</strain>
    </source>
</reference>
<comment type="caution">
    <text evidence="2">The sequence shown here is derived from an EMBL/GenBank/DDBJ whole genome shotgun (WGS) entry which is preliminary data.</text>
</comment>
<evidence type="ECO:0000313" key="2">
    <source>
        <dbReference type="EMBL" id="EMB13185.1"/>
    </source>
</evidence>
<sequence length="51" mass="5854">MRWLTVSIADLLAISRRLSFRNSDRYSGQAPPENEESQSRQTPRKCEGTQS</sequence>
<feature type="region of interest" description="Disordered" evidence="1">
    <location>
        <begin position="21"/>
        <end position="51"/>
    </location>
</feature>
<organism evidence="2 3">
    <name type="scientific">Rhodopirellula europaea 6C</name>
    <dbReference type="NCBI Taxonomy" id="1263867"/>
    <lineage>
        <taxon>Bacteria</taxon>
        <taxon>Pseudomonadati</taxon>
        <taxon>Planctomycetota</taxon>
        <taxon>Planctomycetia</taxon>
        <taxon>Pirellulales</taxon>
        <taxon>Pirellulaceae</taxon>
        <taxon>Rhodopirellula</taxon>
    </lineage>
</organism>
<protein>
    <submittedName>
        <fullName evidence="2">Uncharacterized protein</fullName>
    </submittedName>
</protein>
<dbReference type="Proteomes" id="UP000011529">
    <property type="component" value="Unassembled WGS sequence"/>
</dbReference>
<dbReference type="AlphaFoldDB" id="M2A9X8"/>
<accession>M2A9X8</accession>
<proteinExistence type="predicted"/>
<reference evidence="2" key="2">
    <citation type="journal article" date="2013" name="Mar. Genomics">
        <title>Expression of sulfatases in Rhodopirellula baltica and the diversity of sulfatases in the genus Rhodopirellula.</title>
        <authorList>
            <person name="Wegner C.E."/>
            <person name="Richter-Heitmann T."/>
            <person name="Klindworth A."/>
            <person name="Klockow C."/>
            <person name="Richter M."/>
            <person name="Achstetter T."/>
            <person name="Glockner F.O."/>
            <person name="Harder J."/>
        </authorList>
    </citation>
    <scope>NUCLEOTIDE SEQUENCE [LARGE SCALE GENOMIC DNA]</scope>
    <source>
        <strain evidence="2">6C</strain>
    </source>
</reference>
<evidence type="ECO:0000256" key="1">
    <source>
        <dbReference type="SAM" id="MobiDB-lite"/>
    </source>
</evidence>
<dbReference type="PATRIC" id="fig|1263867.3.peg.6604"/>
<dbReference type="EMBL" id="ANMO01000272">
    <property type="protein sequence ID" value="EMB13185.1"/>
    <property type="molecule type" value="Genomic_DNA"/>
</dbReference>
<evidence type="ECO:0000313" key="3">
    <source>
        <dbReference type="Proteomes" id="UP000011529"/>
    </source>
</evidence>
<keyword evidence="3" id="KW-1185">Reference proteome</keyword>
<name>M2A9X8_9BACT</name>
<gene>
    <name evidence="2" type="ORF">RE6C_06154</name>
</gene>